<dbReference type="Pfam" id="PF02698">
    <property type="entry name" value="DUF218"/>
    <property type="match status" value="1"/>
</dbReference>
<dbReference type="InterPro" id="IPR014729">
    <property type="entry name" value="Rossmann-like_a/b/a_fold"/>
</dbReference>
<feature type="domain" description="DUF218" evidence="2">
    <location>
        <begin position="20"/>
        <end position="165"/>
    </location>
</feature>
<reference evidence="3 4" key="1">
    <citation type="submission" date="2020-05" db="EMBL/GenBank/DDBJ databases">
        <title>Ramlibacter rhizophilus sp. nov., isolated from rhizosphere soil of national flower Mugunghwa from South Korea.</title>
        <authorList>
            <person name="Zheng-Fei Y."/>
            <person name="Huan T."/>
        </authorList>
    </citation>
    <scope>NUCLEOTIDE SEQUENCE [LARGE SCALE GENOMIC DNA]</scope>
    <source>
        <strain evidence="3 4">H242</strain>
    </source>
</reference>
<dbReference type="PANTHER" id="PTHR30336">
    <property type="entry name" value="INNER MEMBRANE PROTEIN, PROBABLE PERMEASE"/>
    <property type="match status" value="1"/>
</dbReference>
<proteinExistence type="predicted"/>
<keyword evidence="4" id="KW-1185">Reference proteome</keyword>
<dbReference type="CDD" id="cd06259">
    <property type="entry name" value="YdcF-like"/>
    <property type="match status" value="1"/>
</dbReference>
<name>A0ABX6P1Y4_9BURK</name>
<evidence type="ECO:0000313" key="4">
    <source>
        <dbReference type="Proteomes" id="UP000500826"/>
    </source>
</evidence>
<dbReference type="EMBL" id="CP053418">
    <property type="protein sequence ID" value="QJW84073.1"/>
    <property type="molecule type" value="Genomic_DNA"/>
</dbReference>
<gene>
    <name evidence="3" type="ORF">HK414_09710</name>
</gene>
<dbReference type="InterPro" id="IPR051599">
    <property type="entry name" value="Cell_Envelope_Assoc"/>
</dbReference>
<organism evidence="3 4">
    <name type="scientific">Ramlibacter terrae</name>
    <dbReference type="NCBI Taxonomy" id="2732511"/>
    <lineage>
        <taxon>Bacteria</taxon>
        <taxon>Pseudomonadati</taxon>
        <taxon>Pseudomonadota</taxon>
        <taxon>Betaproteobacteria</taxon>
        <taxon>Burkholderiales</taxon>
        <taxon>Comamonadaceae</taxon>
        <taxon>Ramlibacter</taxon>
    </lineage>
</organism>
<dbReference type="Proteomes" id="UP000500826">
    <property type="component" value="Chromosome"/>
</dbReference>
<dbReference type="Gene3D" id="3.40.50.620">
    <property type="entry name" value="HUPs"/>
    <property type="match status" value="1"/>
</dbReference>
<feature type="compositionally biased region" description="Low complexity" evidence="1">
    <location>
        <begin position="187"/>
        <end position="198"/>
    </location>
</feature>
<evidence type="ECO:0000259" key="2">
    <source>
        <dbReference type="Pfam" id="PF02698"/>
    </source>
</evidence>
<dbReference type="PANTHER" id="PTHR30336:SF4">
    <property type="entry name" value="ENVELOPE BIOGENESIS FACTOR ELYC"/>
    <property type="match status" value="1"/>
</dbReference>
<evidence type="ECO:0000313" key="3">
    <source>
        <dbReference type="EMBL" id="QJW84073.1"/>
    </source>
</evidence>
<accession>A0ABX6P1Y4</accession>
<feature type="region of interest" description="Disordered" evidence="1">
    <location>
        <begin position="187"/>
        <end position="208"/>
    </location>
</feature>
<dbReference type="InterPro" id="IPR003848">
    <property type="entry name" value="DUF218"/>
</dbReference>
<protein>
    <submittedName>
        <fullName evidence="3">YdcF family protein</fullName>
    </submittedName>
</protein>
<evidence type="ECO:0000256" key="1">
    <source>
        <dbReference type="SAM" id="MobiDB-lite"/>
    </source>
</evidence>
<sequence length="208" mass="21810">MALVEAGGRLGSHQATGRVQAILVLGGRTARVHDAARLHRATGLPILISGKGTGDSGFRAESQKMQDILRKQYGIEASGIETESVNTQENAAFSWCQWGRQGIRHVLLVTDVRHMLRARTAFSLAGFDVVPAPAQQALPENAPLTLQDWRPGRAGFKAATPALMEIGGAAALVMARVLDGAPACAKAGSSAGPATPAAYRSAYPPPTH</sequence>